<dbReference type="Proteomes" id="UP000010809">
    <property type="component" value="Chromosome"/>
</dbReference>
<dbReference type="InterPro" id="IPR015396">
    <property type="entry name" value="FadE_C"/>
</dbReference>
<evidence type="ECO:0000259" key="15">
    <source>
        <dbReference type="Pfam" id="PF00441"/>
    </source>
</evidence>
<proteinExistence type="inferred from homology"/>
<keyword evidence="7" id="KW-0285">Flavoprotein</keyword>
<keyword evidence="14" id="KW-0812">Transmembrane</keyword>
<evidence type="ECO:0000256" key="1">
    <source>
        <dbReference type="ARBA" id="ARBA00001974"/>
    </source>
</evidence>
<dbReference type="UniPathway" id="UPA00659"/>
<dbReference type="PATRIC" id="fig|1255043.3.peg.1041"/>
<evidence type="ECO:0000256" key="5">
    <source>
        <dbReference type="ARBA" id="ARBA00012040"/>
    </source>
</evidence>
<feature type="domain" description="Acyl-CoA dehydrogenase/oxidase N-terminal" evidence="17">
    <location>
        <begin position="144"/>
        <end position="238"/>
    </location>
</feature>
<dbReference type="CDD" id="cd00567">
    <property type="entry name" value="ACAD"/>
    <property type="match status" value="1"/>
</dbReference>
<dbReference type="InterPro" id="IPR036250">
    <property type="entry name" value="AcylCo_DH-like_C"/>
</dbReference>
<evidence type="ECO:0000256" key="11">
    <source>
        <dbReference type="ARBA" id="ARBA00049247"/>
    </source>
</evidence>
<dbReference type="EC" id="1.3.8.8" evidence="5"/>
<gene>
    <name evidence="19" type="primary">fadE [H]</name>
    <name evidence="19" type="ordered locus">TVNIR_1034</name>
</gene>
<dbReference type="SUPFAM" id="SSF47203">
    <property type="entry name" value="Acyl-CoA dehydrogenase C-terminal domain-like"/>
    <property type="match status" value="1"/>
</dbReference>
<reference evidence="19" key="1">
    <citation type="submission" date="2015-12" db="EMBL/GenBank/DDBJ databases">
        <authorList>
            <person name="Tikhonova T.V."/>
            <person name="Pavlov A.R."/>
            <person name="Beletsky A.V."/>
            <person name="Mardanov A.V."/>
            <person name="Sorokin D.Y."/>
            <person name="Ravin N.V."/>
            <person name="Popov V.O."/>
        </authorList>
    </citation>
    <scope>NUCLEOTIDE SEQUENCE</scope>
    <source>
        <strain evidence="19">DSM 14787</strain>
    </source>
</reference>
<dbReference type="STRING" id="1255043.TVNIR_1034"/>
<dbReference type="GO" id="GO:0004466">
    <property type="term" value="F:long-chain fatty acyl-CoA dehydrogenase activity"/>
    <property type="evidence" value="ECO:0007669"/>
    <property type="project" value="UniProtKB-EC"/>
</dbReference>
<dbReference type="Pfam" id="PF02771">
    <property type="entry name" value="Acyl-CoA_dh_N"/>
    <property type="match status" value="1"/>
</dbReference>
<dbReference type="PANTHER" id="PTHR48083:SF33">
    <property type="entry name" value="ACYL-COENZYME A DEHYDROGENASE"/>
    <property type="match status" value="1"/>
</dbReference>
<dbReference type="EMBL" id="CP003989">
    <property type="protein sequence ID" value="AGA32718.1"/>
    <property type="molecule type" value="Genomic_DNA"/>
</dbReference>
<dbReference type="RefSeq" id="WP_015257858.1">
    <property type="nucleotide sequence ID" value="NC_019902.2"/>
</dbReference>
<evidence type="ECO:0000256" key="9">
    <source>
        <dbReference type="ARBA" id="ARBA00023002"/>
    </source>
</evidence>
<dbReference type="InterPro" id="IPR006091">
    <property type="entry name" value="Acyl-CoA_Oxase/DH_mid-dom"/>
</dbReference>
<evidence type="ECO:0000256" key="13">
    <source>
        <dbReference type="SAM" id="MobiDB-lite"/>
    </source>
</evidence>
<comment type="catalytic activity">
    <reaction evidence="11">
        <text>a long-chain 2,3-saturated fatty acyl-CoA + oxidized [electron-transfer flavoprotein] + H(+) = a long-chain (2E)-enoyl-CoA + reduced [electron-transfer flavoprotein]</text>
        <dbReference type="Rhea" id="RHEA:17721"/>
        <dbReference type="Rhea" id="RHEA-COMP:10685"/>
        <dbReference type="Rhea" id="RHEA-COMP:10686"/>
        <dbReference type="ChEBI" id="CHEBI:15378"/>
        <dbReference type="ChEBI" id="CHEBI:57692"/>
        <dbReference type="ChEBI" id="CHEBI:58307"/>
        <dbReference type="ChEBI" id="CHEBI:83721"/>
        <dbReference type="ChEBI" id="CHEBI:83727"/>
        <dbReference type="EC" id="1.3.8.8"/>
    </reaction>
</comment>
<dbReference type="KEGG" id="tni:TVNIR_1034"/>
<feature type="domain" description="Acyl-CoA dehydrogenase/oxidase C-terminal" evidence="15">
    <location>
        <begin position="365"/>
        <end position="512"/>
    </location>
</feature>
<dbReference type="Gene3D" id="1.10.540.10">
    <property type="entry name" value="Acyl-CoA dehydrogenase/oxidase, N-terminal domain"/>
    <property type="match status" value="1"/>
</dbReference>
<keyword evidence="9" id="KW-0560">Oxidoreductase</keyword>
<dbReference type="Pfam" id="PF00441">
    <property type="entry name" value="Acyl-CoA_dh_1"/>
    <property type="match status" value="1"/>
</dbReference>
<evidence type="ECO:0000256" key="10">
    <source>
        <dbReference type="ARBA" id="ARBA00047882"/>
    </source>
</evidence>
<dbReference type="GO" id="GO:0033539">
    <property type="term" value="P:fatty acid beta-oxidation using acyl-CoA dehydrogenase"/>
    <property type="evidence" value="ECO:0007669"/>
    <property type="project" value="InterPro"/>
</dbReference>
<feature type="transmembrane region" description="Helical" evidence="14">
    <location>
        <begin position="50"/>
        <end position="68"/>
    </location>
</feature>
<sequence length="840" mass="92121">MLLTLTALVVLILITFWLYRSAPAWTWVWAFLTLVAIGLLAVFDPLNPLTIPLLAGWALVGVAANAGVRRRWFTAPLLRRFRTVLPRLSETEQQALEAGTIGWDAELFSGRPAWERLLETPPAQLAADEQAFLDGPVEALCRMVDDWQVTHHDHDLSAEAWSFIRSRGFFGMIIPKGYGGLGFSHAAHSAVVMKIATRSVTAAVTVMVPNSLGPGKLLLRYGTDEQRDYYLPRLARGEEIPCFALTSPKAGSDAGAIPDTGVVCRGMWQGREVLGLRLNWDKRYITLGPVATLIGLAFRCLDPDRLLGGSVDRGITVALVPRDTPGIEIGSRHIPMDIPFMNGPNRGRDVFLPLTQVIGGKAGIGQGWRMLVESLSEGRGISLPALSTGAVKSAARFTGAYARVRRQFNLPIGRLEGVEEALARIAGRGYQMEAARLLTLAALEQGERPAVASAIVKYHLTEKYRQVINDAMDIEGGRGICLGPRNLLGRAYQAIPVAITVEGANILTRSMIIFGQGAIRCHPWVLKEFRAVHHPDSEQGLREFDRALLGHVGFLLGNVGRSLVLGLSRGRFARAPASRARRYYQTLTWMSTALALAADAAMMTLGGALKRHERLSARMGDVFSELYLSSAVLKRFHDDGEPPEDYPLVRWALQDSLYRMQESLRSLYRNLPSRPLAALLRVLCFPTGMVFSAPADRADHEAAGVLLAPSQARDRLTRGLFVPPDPKAPARLLETAFQQAAALESLERRLAALRREHGLQARARLPLAQEAFERGLIPESDWQALNAHEALVDELVQVDDFPAFSSGTGQAAVHRRVHQSRGAEPESRLSAIRTTSGEGR</sequence>
<dbReference type="Gene3D" id="1.20.140.10">
    <property type="entry name" value="Butyryl-CoA Dehydrogenase, subunit A, domain 3"/>
    <property type="match status" value="1"/>
</dbReference>
<name>L0DUL8_THIND</name>
<dbReference type="GO" id="GO:0050660">
    <property type="term" value="F:flavin adenine dinucleotide binding"/>
    <property type="evidence" value="ECO:0007669"/>
    <property type="project" value="InterPro"/>
</dbReference>
<evidence type="ECO:0000256" key="7">
    <source>
        <dbReference type="ARBA" id="ARBA00022630"/>
    </source>
</evidence>
<evidence type="ECO:0000256" key="6">
    <source>
        <dbReference type="ARBA" id="ARBA00020144"/>
    </source>
</evidence>
<dbReference type="NCBIfam" id="NF007000">
    <property type="entry name" value="PRK09463.1"/>
    <property type="match status" value="1"/>
</dbReference>
<dbReference type="EC" id="1.3.8.7" evidence="4"/>
<comment type="similarity">
    <text evidence="3">Belongs to the acyl-CoA dehydrogenase family.</text>
</comment>
<evidence type="ECO:0000256" key="4">
    <source>
        <dbReference type="ARBA" id="ARBA00012033"/>
    </source>
</evidence>
<keyword evidence="8" id="KW-0274">FAD</keyword>
<feature type="coiled-coil region" evidence="12">
    <location>
        <begin position="736"/>
        <end position="763"/>
    </location>
</feature>
<dbReference type="InterPro" id="IPR037069">
    <property type="entry name" value="AcylCoA_DH/ox_N_sf"/>
</dbReference>
<dbReference type="eggNOG" id="COG1960">
    <property type="taxonomic scope" value="Bacteria"/>
</dbReference>
<dbReference type="OrthoDB" id="9802447at2"/>
<dbReference type="GO" id="GO:0070991">
    <property type="term" value="F:medium-chain fatty acyl-CoA dehydrogenase activity"/>
    <property type="evidence" value="ECO:0007669"/>
    <property type="project" value="UniProtKB-EC"/>
</dbReference>
<evidence type="ECO:0000256" key="8">
    <source>
        <dbReference type="ARBA" id="ARBA00022827"/>
    </source>
</evidence>
<dbReference type="SUPFAM" id="SSF56645">
    <property type="entry name" value="Acyl-CoA dehydrogenase NM domain-like"/>
    <property type="match status" value="1"/>
</dbReference>
<dbReference type="Pfam" id="PF02770">
    <property type="entry name" value="Acyl-CoA_dh_M"/>
    <property type="match status" value="1"/>
</dbReference>
<evidence type="ECO:0000256" key="12">
    <source>
        <dbReference type="SAM" id="Coils"/>
    </source>
</evidence>
<feature type="region of interest" description="Disordered" evidence="13">
    <location>
        <begin position="806"/>
        <end position="840"/>
    </location>
</feature>
<organism evidence="19 20">
    <name type="scientific">Thioalkalivibrio nitratireducens (strain DSM 14787 / UNIQEM 213 / ALEN2)</name>
    <dbReference type="NCBI Taxonomy" id="1255043"/>
    <lineage>
        <taxon>Bacteria</taxon>
        <taxon>Pseudomonadati</taxon>
        <taxon>Pseudomonadota</taxon>
        <taxon>Gammaproteobacteria</taxon>
        <taxon>Chromatiales</taxon>
        <taxon>Ectothiorhodospiraceae</taxon>
        <taxon>Thioalkalivibrio</taxon>
    </lineage>
</organism>
<evidence type="ECO:0000313" key="19">
    <source>
        <dbReference type="EMBL" id="AGA32718.1"/>
    </source>
</evidence>
<keyword evidence="12" id="KW-0175">Coiled coil</keyword>
<dbReference type="InterPro" id="IPR009100">
    <property type="entry name" value="AcylCoA_DH/oxidase_NM_dom_sf"/>
</dbReference>
<comment type="pathway">
    <text evidence="2">Lipid metabolism; fatty acid beta-oxidation.</text>
</comment>
<feature type="domain" description="Acyl-CoA oxidase/dehydrogenase middle" evidence="16">
    <location>
        <begin position="242"/>
        <end position="332"/>
    </location>
</feature>
<dbReference type="PANTHER" id="PTHR48083">
    <property type="entry name" value="MEDIUM-CHAIN SPECIFIC ACYL-COA DEHYDROGENASE, MITOCHONDRIAL-RELATED"/>
    <property type="match status" value="1"/>
</dbReference>
<evidence type="ECO:0000256" key="3">
    <source>
        <dbReference type="ARBA" id="ARBA00009347"/>
    </source>
</evidence>
<dbReference type="HOGENOM" id="CLU_012192_0_0_6"/>
<comment type="catalytic activity">
    <reaction evidence="10">
        <text>a medium-chain 2,3-saturated fatty acyl-CoA + oxidized [electron-transfer flavoprotein] + H(+) = a medium-chain (2E)-enoyl-CoA + reduced [electron-transfer flavoprotein]</text>
        <dbReference type="Rhea" id="RHEA:14477"/>
        <dbReference type="Rhea" id="RHEA-COMP:10685"/>
        <dbReference type="Rhea" id="RHEA-COMP:10686"/>
        <dbReference type="ChEBI" id="CHEBI:15378"/>
        <dbReference type="ChEBI" id="CHEBI:57692"/>
        <dbReference type="ChEBI" id="CHEBI:58307"/>
        <dbReference type="ChEBI" id="CHEBI:83723"/>
        <dbReference type="ChEBI" id="CHEBI:83726"/>
        <dbReference type="EC" id="1.3.8.7"/>
    </reaction>
</comment>
<comment type="cofactor">
    <cofactor evidence="1">
        <name>FAD</name>
        <dbReference type="ChEBI" id="CHEBI:57692"/>
    </cofactor>
</comment>
<evidence type="ECO:0000256" key="14">
    <source>
        <dbReference type="SAM" id="Phobius"/>
    </source>
</evidence>
<dbReference type="InterPro" id="IPR013786">
    <property type="entry name" value="AcylCoA_DH/ox_N"/>
</dbReference>
<dbReference type="FunFam" id="1.20.140.10:FF:000009">
    <property type="entry name" value="Acyl-CoA dehydrogenase"/>
    <property type="match status" value="1"/>
</dbReference>
<evidence type="ECO:0000313" key="20">
    <source>
        <dbReference type="Proteomes" id="UP000010809"/>
    </source>
</evidence>
<dbReference type="NCBIfam" id="NF009586">
    <property type="entry name" value="PRK13026.1"/>
    <property type="match status" value="1"/>
</dbReference>
<evidence type="ECO:0000259" key="16">
    <source>
        <dbReference type="Pfam" id="PF02770"/>
    </source>
</evidence>
<dbReference type="InterPro" id="IPR046373">
    <property type="entry name" value="Acyl-CoA_Oxase/DH_mid-dom_sf"/>
</dbReference>
<dbReference type="InterPro" id="IPR050741">
    <property type="entry name" value="Acyl-CoA_dehydrogenase"/>
</dbReference>
<evidence type="ECO:0000259" key="17">
    <source>
        <dbReference type="Pfam" id="PF02771"/>
    </source>
</evidence>
<protein>
    <recommendedName>
        <fullName evidence="6">Acyl-coenzyme A dehydrogenase</fullName>
        <ecNumber evidence="4">1.3.8.7</ecNumber>
        <ecNumber evidence="5">1.3.8.8</ecNumber>
    </recommendedName>
</protein>
<dbReference type="Pfam" id="PF09317">
    <property type="entry name" value="ACDH_C"/>
    <property type="match status" value="1"/>
</dbReference>
<evidence type="ECO:0000259" key="18">
    <source>
        <dbReference type="Pfam" id="PF09317"/>
    </source>
</evidence>
<keyword evidence="14" id="KW-1133">Transmembrane helix</keyword>
<keyword evidence="20" id="KW-1185">Reference proteome</keyword>
<dbReference type="InterPro" id="IPR009075">
    <property type="entry name" value="AcylCo_DH/oxidase_C"/>
</dbReference>
<evidence type="ECO:0000256" key="2">
    <source>
        <dbReference type="ARBA" id="ARBA00005005"/>
    </source>
</evidence>
<dbReference type="GO" id="GO:0005737">
    <property type="term" value="C:cytoplasm"/>
    <property type="evidence" value="ECO:0007669"/>
    <property type="project" value="TreeGrafter"/>
</dbReference>
<dbReference type="FunFam" id="1.10.540.10:FF:000004">
    <property type="entry name" value="Acyl-CoA dehydrogenase"/>
    <property type="match status" value="1"/>
</dbReference>
<accession>L0DUL8</accession>
<dbReference type="Gene3D" id="2.40.110.10">
    <property type="entry name" value="Butyryl-CoA Dehydrogenase, subunit A, domain 2"/>
    <property type="match status" value="1"/>
</dbReference>
<keyword evidence="14" id="KW-0472">Membrane</keyword>
<feature type="domain" description="Acyl-CoA dehydrogenase C-terminal bacterial-type" evidence="18">
    <location>
        <begin position="519"/>
        <end position="801"/>
    </location>
</feature>
<dbReference type="AlphaFoldDB" id="L0DUL8"/>